<dbReference type="AlphaFoldDB" id="A0A9P5JWD6"/>
<gene>
    <name evidence="2" type="ORF">DFH94DRAFT_783415</name>
</gene>
<organism evidence="2 3">
    <name type="scientific">Russula ochroleuca</name>
    <dbReference type="NCBI Taxonomy" id="152965"/>
    <lineage>
        <taxon>Eukaryota</taxon>
        <taxon>Fungi</taxon>
        <taxon>Dikarya</taxon>
        <taxon>Basidiomycota</taxon>
        <taxon>Agaricomycotina</taxon>
        <taxon>Agaricomycetes</taxon>
        <taxon>Russulales</taxon>
        <taxon>Russulaceae</taxon>
        <taxon>Russula</taxon>
    </lineage>
</organism>
<name>A0A9P5JWD6_9AGAM</name>
<comment type="caution">
    <text evidence="2">The sequence shown here is derived from an EMBL/GenBank/DDBJ whole genome shotgun (WGS) entry which is preliminary data.</text>
</comment>
<sequence>MKQPLFKRRRVLSNPHTPSPSSEAFVTSLKALKISTCMSCHRTVGLKSSPAFLCGRCNASTCAICLRTCTGDPVSSPHWPGSLNLVLDSTTIPPFQSNANTSRRRRSRGEDSDDILKTKDVDNERSGCGQTVCRKCCFEHPQSGSIACLDCSEKQLALQTHESMHGARKPDHCLIAST</sequence>
<reference evidence="2" key="1">
    <citation type="submission" date="2019-10" db="EMBL/GenBank/DDBJ databases">
        <authorList>
            <consortium name="DOE Joint Genome Institute"/>
            <person name="Kuo A."/>
            <person name="Miyauchi S."/>
            <person name="Kiss E."/>
            <person name="Drula E."/>
            <person name="Kohler A."/>
            <person name="Sanchez-Garcia M."/>
            <person name="Andreopoulos B."/>
            <person name="Barry K.W."/>
            <person name="Bonito G."/>
            <person name="Buee M."/>
            <person name="Carver A."/>
            <person name="Chen C."/>
            <person name="Cichocki N."/>
            <person name="Clum A."/>
            <person name="Culley D."/>
            <person name="Crous P.W."/>
            <person name="Fauchery L."/>
            <person name="Girlanda M."/>
            <person name="Hayes R."/>
            <person name="Keri Z."/>
            <person name="LaButti K."/>
            <person name="Lipzen A."/>
            <person name="Lombard V."/>
            <person name="Magnuson J."/>
            <person name="Maillard F."/>
            <person name="Morin E."/>
            <person name="Murat C."/>
            <person name="Nolan M."/>
            <person name="Ohm R."/>
            <person name="Pangilinan J."/>
            <person name="Pereira M."/>
            <person name="Perotto S."/>
            <person name="Peter M."/>
            <person name="Riley R."/>
            <person name="Sitrit Y."/>
            <person name="Stielow B."/>
            <person name="Szollosi G."/>
            <person name="Zifcakova L."/>
            <person name="Stursova M."/>
            <person name="Spatafora J.W."/>
            <person name="Tedersoo L."/>
            <person name="Vaario L.-M."/>
            <person name="Yamada A."/>
            <person name="Yan M."/>
            <person name="Wang P."/>
            <person name="Xu J."/>
            <person name="Bruns T."/>
            <person name="Baldrian P."/>
            <person name="Vilgalys R."/>
            <person name="Henrissat B."/>
            <person name="Grigoriev I.V."/>
            <person name="Hibbett D."/>
            <person name="Nagy L.G."/>
            <person name="Martin F.M."/>
        </authorList>
    </citation>
    <scope>NUCLEOTIDE SEQUENCE</scope>
    <source>
        <strain evidence="2">Prilba</strain>
    </source>
</reference>
<evidence type="ECO:0000256" key="1">
    <source>
        <dbReference type="SAM" id="MobiDB-lite"/>
    </source>
</evidence>
<feature type="compositionally biased region" description="Basic residues" evidence="1">
    <location>
        <begin position="1"/>
        <end position="11"/>
    </location>
</feature>
<dbReference type="OrthoDB" id="3240925at2759"/>
<feature type="region of interest" description="Disordered" evidence="1">
    <location>
        <begin position="94"/>
        <end position="116"/>
    </location>
</feature>
<dbReference type="EMBL" id="WHVB01000047">
    <property type="protein sequence ID" value="KAF8465459.1"/>
    <property type="molecule type" value="Genomic_DNA"/>
</dbReference>
<dbReference type="Proteomes" id="UP000759537">
    <property type="component" value="Unassembled WGS sequence"/>
</dbReference>
<proteinExistence type="predicted"/>
<accession>A0A9P5JWD6</accession>
<protein>
    <submittedName>
        <fullName evidence="2">Uncharacterized protein</fullName>
    </submittedName>
</protein>
<evidence type="ECO:0000313" key="2">
    <source>
        <dbReference type="EMBL" id="KAF8465459.1"/>
    </source>
</evidence>
<keyword evidence="3" id="KW-1185">Reference proteome</keyword>
<feature type="region of interest" description="Disordered" evidence="1">
    <location>
        <begin position="1"/>
        <end position="21"/>
    </location>
</feature>
<reference evidence="2" key="2">
    <citation type="journal article" date="2020" name="Nat. Commun.">
        <title>Large-scale genome sequencing of mycorrhizal fungi provides insights into the early evolution of symbiotic traits.</title>
        <authorList>
            <person name="Miyauchi S."/>
            <person name="Kiss E."/>
            <person name="Kuo A."/>
            <person name="Drula E."/>
            <person name="Kohler A."/>
            <person name="Sanchez-Garcia M."/>
            <person name="Morin E."/>
            <person name="Andreopoulos B."/>
            <person name="Barry K.W."/>
            <person name="Bonito G."/>
            <person name="Buee M."/>
            <person name="Carver A."/>
            <person name="Chen C."/>
            <person name="Cichocki N."/>
            <person name="Clum A."/>
            <person name="Culley D."/>
            <person name="Crous P.W."/>
            <person name="Fauchery L."/>
            <person name="Girlanda M."/>
            <person name="Hayes R.D."/>
            <person name="Keri Z."/>
            <person name="LaButti K."/>
            <person name="Lipzen A."/>
            <person name="Lombard V."/>
            <person name="Magnuson J."/>
            <person name="Maillard F."/>
            <person name="Murat C."/>
            <person name="Nolan M."/>
            <person name="Ohm R.A."/>
            <person name="Pangilinan J."/>
            <person name="Pereira M.F."/>
            <person name="Perotto S."/>
            <person name="Peter M."/>
            <person name="Pfister S."/>
            <person name="Riley R."/>
            <person name="Sitrit Y."/>
            <person name="Stielow J.B."/>
            <person name="Szollosi G."/>
            <person name="Zifcakova L."/>
            <person name="Stursova M."/>
            <person name="Spatafora J.W."/>
            <person name="Tedersoo L."/>
            <person name="Vaario L.M."/>
            <person name="Yamada A."/>
            <person name="Yan M."/>
            <person name="Wang P."/>
            <person name="Xu J."/>
            <person name="Bruns T."/>
            <person name="Baldrian P."/>
            <person name="Vilgalys R."/>
            <person name="Dunand C."/>
            <person name="Henrissat B."/>
            <person name="Grigoriev I.V."/>
            <person name="Hibbett D."/>
            <person name="Nagy L.G."/>
            <person name="Martin F.M."/>
        </authorList>
    </citation>
    <scope>NUCLEOTIDE SEQUENCE</scope>
    <source>
        <strain evidence="2">Prilba</strain>
    </source>
</reference>
<evidence type="ECO:0000313" key="3">
    <source>
        <dbReference type="Proteomes" id="UP000759537"/>
    </source>
</evidence>